<dbReference type="PRINTS" id="PR00046">
    <property type="entry name" value="SIGMA70FCT"/>
</dbReference>
<evidence type="ECO:0000256" key="6">
    <source>
        <dbReference type="ARBA" id="ARBA00023163"/>
    </source>
</evidence>
<organism evidence="9 10">
    <name type="scientific">Sporosarcina pasteurii</name>
    <name type="common">Bacillus pasteurii</name>
    <dbReference type="NCBI Taxonomy" id="1474"/>
    <lineage>
        <taxon>Bacteria</taxon>
        <taxon>Bacillati</taxon>
        <taxon>Bacillota</taxon>
        <taxon>Bacilli</taxon>
        <taxon>Bacillales</taxon>
        <taxon>Caryophanaceae</taxon>
        <taxon>Sporosarcina</taxon>
    </lineage>
</organism>
<name>A0A380BH58_SPOPA</name>
<dbReference type="InterPro" id="IPR007630">
    <property type="entry name" value="RNA_pol_sigma70_r4"/>
</dbReference>
<dbReference type="InterPro" id="IPR050813">
    <property type="entry name" value="Sigma-70_Factor"/>
</dbReference>
<reference evidence="9 10" key="1">
    <citation type="submission" date="2018-06" db="EMBL/GenBank/DDBJ databases">
        <authorList>
            <consortium name="Pathogen Informatics"/>
            <person name="Doyle S."/>
        </authorList>
    </citation>
    <scope>NUCLEOTIDE SEQUENCE [LARGE SCALE GENOMIC DNA]</scope>
    <source>
        <strain evidence="10">ATCC 11859 / DSM 33 / NCIB 8841 / NCTC 4822</strain>
    </source>
</reference>
<comment type="function">
    <text evidence="7">Sigma factors are initiation factors that promote the attachment of RNA polymerase to specific initiation sites and are then released.</text>
</comment>
<evidence type="ECO:0000256" key="7">
    <source>
        <dbReference type="RuleBase" id="RU362124"/>
    </source>
</evidence>
<dbReference type="OrthoDB" id="9809557at2"/>
<dbReference type="PANTHER" id="PTHR30376:SF3">
    <property type="entry name" value="RNA POLYMERASE SIGMA FACTOR RPOH"/>
    <property type="match status" value="1"/>
</dbReference>
<dbReference type="InterPro" id="IPR013325">
    <property type="entry name" value="RNA_pol_sigma_r2"/>
</dbReference>
<dbReference type="CDD" id="cd06171">
    <property type="entry name" value="Sigma70_r4"/>
    <property type="match status" value="1"/>
</dbReference>
<dbReference type="PROSITE" id="PS50943">
    <property type="entry name" value="HTH_CROC1"/>
    <property type="match status" value="1"/>
</dbReference>
<dbReference type="SUPFAM" id="SSF88946">
    <property type="entry name" value="Sigma2 domain of RNA polymerase sigma factors"/>
    <property type="match status" value="1"/>
</dbReference>
<dbReference type="PROSITE" id="PS00716">
    <property type="entry name" value="SIGMA70_2"/>
    <property type="match status" value="1"/>
</dbReference>
<evidence type="ECO:0000313" key="10">
    <source>
        <dbReference type="Proteomes" id="UP000254519"/>
    </source>
</evidence>
<dbReference type="GO" id="GO:0016987">
    <property type="term" value="F:sigma factor activity"/>
    <property type="evidence" value="ECO:0007669"/>
    <property type="project" value="UniProtKB-KW"/>
</dbReference>
<sequence>MLNEIKKWMTIIASFFRGKNGTYYIGGHGSLPKPLTREEEAETIRAFMEGDMEARDTLIEKNLRLVVYIARRFDNTNTHIEDLISIGAIGLIKAIETFKPDKNIKLATYASRCIENEILMHLRKTNRTKSEISFDEPLNSDADGNELLLSDILGTEATIIIDNVERKIERQHMIEAVKTLNDRERYIMACRFGLTGKTEMTQKEVAEMLGISQSYISRLEKKIIIELREMLNHPIA</sequence>
<dbReference type="InterPro" id="IPR036388">
    <property type="entry name" value="WH-like_DNA-bd_sf"/>
</dbReference>
<keyword evidence="3 7" id="KW-0805">Transcription regulation</keyword>
<gene>
    <name evidence="9" type="primary">sigE</name>
    <name evidence="9" type="ORF">NCTC4822_00966</name>
</gene>
<keyword evidence="4 7" id="KW-0731">Sigma factor</keyword>
<dbReference type="PANTHER" id="PTHR30376">
    <property type="entry name" value="SIGMA FACTOR RPOH HEAT SHOCK RELATED"/>
    <property type="match status" value="1"/>
</dbReference>
<comment type="similarity">
    <text evidence="1 7">Belongs to the sigma-70 factor family.</text>
</comment>
<keyword evidence="2" id="KW-0749">Sporulation</keyword>
<feature type="domain" description="HTH cro/C1-type" evidence="8">
    <location>
        <begin position="200"/>
        <end position="221"/>
    </location>
</feature>
<evidence type="ECO:0000256" key="1">
    <source>
        <dbReference type="ARBA" id="ARBA00007788"/>
    </source>
</evidence>
<dbReference type="Proteomes" id="UP000254519">
    <property type="component" value="Unassembled WGS sequence"/>
</dbReference>
<protein>
    <recommendedName>
        <fullName evidence="7">RNA polymerase sigma factor</fullName>
    </recommendedName>
</protein>
<evidence type="ECO:0000256" key="3">
    <source>
        <dbReference type="ARBA" id="ARBA00023015"/>
    </source>
</evidence>
<keyword evidence="6 7" id="KW-0804">Transcription</keyword>
<keyword evidence="10" id="KW-1185">Reference proteome</keyword>
<dbReference type="PIRSF" id="PIRSF000770">
    <property type="entry name" value="RNA_pol_sigma-SigE/K"/>
    <property type="match status" value="1"/>
</dbReference>
<accession>A0A380BH58</accession>
<dbReference type="PROSITE" id="PS00715">
    <property type="entry name" value="SIGMA70_1"/>
    <property type="match status" value="1"/>
</dbReference>
<dbReference type="InterPro" id="IPR013324">
    <property type="entry name" value="RNA_pol_sigma_r3/r4-like"/>
</dbReference>
<dbReference type="Gene3D" id="1.10.10.10">
    <property type="entry name" value="Winged helix-like DNA-binding domain superfamily/Winged helix DNA-binding domain"/>
    <property type="match status" value="1"/>
</dbReference>
<dbReference type="GO" id="GO:0006352">
    <property type="term" value="P:DNA-templated transcription initiation"/>
    <property type="evidence" value="ECO:0007669"/>
    <property type="project" value="InterPro"/>
</dbReference>
<evidence type="ECO:0000259" key="8">
    <source>
        <dbReference type="PROSITE" id="PS50943"/>
    </source>
</evidence>
<dbReference type="Gene3D" id="1.20.120.1810">
    <property type="match status" value="1"/>
</dbReference>
<dbReference type="InterPro" id="IPR007627">
    <property type="entry name" value="RNA_pol_sigma70_r2"/>
</dbReference>
<dbReference type="NCBIfam" id="TIGR02937">
    <property type="entry name" value="sigma70-ECF"/>
    <property type="match status" value="1"/>
</dbReference>
<dbReference type="InterPro" id="IPR000943">
    <property type="entry name" value="RNA_pol_sigma70"/>
</dbReference>
<dbReference type="InterPro" id="IPR001387">
    <property type="entry name" value="Cro/C1-type_HTH"/>
</dbReference>
<evidence type="ECO:0000313" key="9">
    <source>
        <dbReference type="EMBL" id="SUJ00528.1"/>
    </source>
</evidence>
<dbReference type="GO" id="GO:0030435">
    <property type="term" value="P:sporulation resulting in formation of a cellular spore"/>
    <property type="evidence" value="ECO:0007669"/>
    <property type="project" value="UniProtKB-KW"/>
</dbReference>
<dbReference type="AlphaFoldDB" id="A0A380BH58"/>
<dbReference type="SUPFAM" id="SSF88659">
    <property type="entry name" value="Sigma3 and sigma4 domains of RNA polymerase sigma factors"/>
    <property type="match status" value="1"/>
</dbReference>
<dbReference type="InterPro" id="IPR014284">
    <property type="entry name" value="RNA_pol_sigma-70_dom"/>
</dbReference>
<dbReference type="EMBL" id="UGYZ01000002">
    <property type="protein sequence ID" value="SUJ00528.1"/>
    <property type="molecule type" value="Genomic_DNA"/>
</dbReference>
<dbReference type="NCBIfam" id="NF004471">
    <property type="entry name" value="PRK05803.1"/>
    <property type="match status" value="1"/>
</dbReference>
<proteinExistence type="inferred from homology"/>
<evidence type="ECO:0000256" key="5">
    <source>
        <dbReference type="ARBA" id="ARBA00023125"/>
    </source>
</evidence>
<evidence type="ECO:0000256" key="4">
    <source>
        <dbReference type="ARBA" id="ARBA00023082"/>
    </source>
</evidence>
<evidence type="ECO:0000256" key="2">
    <source>
        <dbReference type="ARBA" id="ARBA00022969"/>
    </source>
</evidence>
<dbReference type="Pfam" id="PF04542">
    <property type="entry name" value="Sigma70_r2"/>
    <property type="match status" value="1"/>
</dbReference>
<dbReference type="Pfam" id="PF04545">
    <property type="entry name" value="Sigma70_r4"/>
    <property type="match status" value="1"/>
</dbReference>
<dbReference type="RefSeq" id="WP_082295070.1">
    <property type="nucleotide sequence ID" value="NZ_CP038012.1"/>
</dbReference>
<dbReference type="GO" id="GO:0003677">
    <property type="term" value="F:DNA binding"/>
    <property type="evidence" value="ECO:0007669"/>
    <property type="project" value="UniProtKB-KW"/>
</dbReference>
<dbReference type="NCBIfam" id="NF006158">
    <property type="entry name" value="PRK08301.1"/>
    <property type="match status" value="1"/>
</dbReference>
<keyword evidence="5 7" id="KW-0238">DNA-binding</keyword>